<reference evidence="2 3" key="1">
    <citation type="submission" date="2018-07" db="EMBL/GenBank/DDBJ databases">
        <title>Genomic Encyclopedia of Type Strains, Phase IV (KMG-IV): sequencing the most valuable type-strain genomes for metagenomic binning, comparative biology and taxonomic classification.</title>
        <authorList>
            <person name="Goeker M."/>
        </authorList>
    </citation>
    <scope>NUCLEOTIDE SEQUENCE [LARGE SCALE GENOMIC DNA]</scope>
    <source>
        <strain evidence="2 3">DSM 100911</strain>
    </source>
</reference>
<keyword evidence="1" id="KW-1003">Cell membrane</keyword>
<accession>A0A369ANM3</accession>
<dbReference type="Proteomes" id="UP000252174">
    <property type="component" value="Unassembled WGS sequence"/>
</dbReference>
<comment type="subcellular location">
    <subcellularLocation>
        <location evidence="1">Cell inner membrane</location>
        <topology evidence="1">Multi-pass membrane protein</topology>
    </subcellularLocation>
</comment>
<keyword evidence="1" id="KW-1133">Transmembrane helix</keyword>
<comment type="similarity">
    <text evidence="1">Belongs to the MlaE permease family.</text>
</comment>
<gene>
    <name evidence="2" type="ORF">DFR45_10286</name>
</gene>
<dbReference type="NCBIfam" id="TIGR00056">
    <property type="entry name" value="MlaE family lipid ABC transporter permease subunit"/>
    <property type="match status" value="1"/>
</dbReference>
<protein>
    <submittedName>
        <fullName evidence="2">Phospholipid/cholesterol/gamma-HCH transport system permease protein</fullName>
    </submittedName>
</protein>
<dbReference type="PANTHER" id="PTHR30188">
    <property type="entry name" value="ABC TRANSPORTER PERMEASE PROTEIN-RELATED"/>
    <property type="match status" value="1"/>
</dbReference>
<comment type="caution">
    <text evidence="2">The sequence shown here is derived from an EMBL/GenBank/DDBJ whole genome shotgun (WGS) entry which is preliminary data.</text>
</comment>
<feature type="transmembrane region" description="Helical" evidence="1">
    <location>
        <begin position="163"/>
        <end position="189"/>
    </location>
</feature>
<dbReference type="AlphaFoldDB" id="A0A369ANM3"/>
<dbReference type="GO" id="GO:0043190">
    <property type="term" value="C:ATP-binding cassette (ABC) transporter complex"/>
    <property type="evidence" value="ECO:0007669"/>
    <property type="project" value="InterPro"/>
</dbReference>
<keyword evidence="1" id="KW-0812">Transmembrane</keyword>
<feature type="transmembrane region" description="Helical" evidence="1">
    <location>
        <begin position="348"/>
        <end position="371"/>
    </location>
</feature>
<feature type="transmembrane region" description="Helical" evidence="1">
    <location>
        <begin position="255"/>
        <end position="273"/>
    </location>
</feature>
<dbReference type="InterPro" id="IPR003453">
    <property type="entry name" value="ABC_MlaE_roteobac"/>
</dbReference>
<dbReference type="EMBL" id="QPJU01000002">
    <property type="protein sequence ID" value="RCX10685.1"/>
    <property type="molecule type" value="Genomic_DNA"/>
</dbReference>
<dbReference type="Pfam" id="PF02405">
    <property type="entry name" value="MlaE"/>
    <property type="match status" value="1"/>
</dbReference>
<feature type="transmembrane region" description="Helical" evidence="1">
    <location>
        <begin position="313"/>
        <end position="336"/>
    </location>
</feature>
<keyword evidence="3" id="KW-1185">Reference proteome</keyword>
<dbReference type="PANTHER" id="PTHR30188:SF3">
    <property type="entry name" value="ABC TRANSPORTER PERMEASE"/>
    <property type="match status" value="1"/>
</dbReference>
<evidence type="ECO:0000313" key="3">
    <source>
        <dbReference type="Proteomes" id="UP000252174"/>
    </source>
</evidence>
<keyword evidence="1" id="KW-0472">Membrane</keyword>
<sequence>MNDAAPRILLVDTPQGPCAQLLGRWGAAEFGQRAQWRALQAQLRACPGQGPQAPGWDLRSVQWLDHVGAQLLWNHWGRTWPQRLQLTDAQRAMLERVARFTTAAPPPARWSAAAQIDGLGVLVLRGLGHALQLLELVGQLALDLLRLVRAPRRAPWRDMSGHVYRMGATALPITALVGFLIGVVLAYLLSLQLRQFGAESFIVNILGVSLIRELGPMLGAILVAGRSGSAITAQIGVMRVTEELDAMRVMGIPHGFRLVLPRALALALAMPLISVWTTLAALTGGMLAADVSMGVSPAYFVQALPAAVKFSNLTLALAKSVVFGLLIALIGCHWGLRVKPNTQSLGEGTTASVVTSVTMVILVDALFAVAFKNIGI</sequence>
<keyword evidence="1" id="KW-0997">Cell inner membrane</keyword>
<evidence type="ECO:0000313" key="2">
    <source>
        <dbReference type="EMBL" id="RCX10685.1"/>
    </source>
</evidence>
<evidence type="ECO:0000256" key="1">
    <source>
        <dbReference type="RuleBase" id="RU362044"/>
    </source>
</evidence>
<dbReference type="GO" id="GO:0005548">
    <property type="term" value="F:phospholipid transporter activity"/>
    <property type="evidence" value="ECO:0007669"/>
    <property type="project" value="TreeGrafter"/>
</dbReference>
<dbReference type="RefSeq" id="WP_114482285.1">
    <property type="nucleotide sequence ID" value="NZ_QPJU01000002.1"/>
</dbReference>
<organism evidence="2 3">
    <name type="scientific">Extensimonas vulgaris</name>
    <dbReference type="NCBI Taxonomy" id="1031594"/>
    <lineage>
        <taxon>Bacteria</taxon>
        <taxon>Pseudomonadati</taxon>
        <taxon>Pseudomonadota</taxon>
        <taxon>Betaproteobacteria</taxon>
        <taxon>Burkholderiales</taxon>
        <taxon>Comamonadaceae</taxon>
        <taxon>Extensimonas</taxon>
    </lineage>
</organism>
<comment type="caution">
    <text evidence="1">Lacks conserved residue(s) required for the propagation of feature annotation.</text>
</comment>
<dbReference type="OrthoDB" id="9810518at2"/>
<dbReference type="InterPro" id="IPR030802">
    <property type="entry name" value="Permease_MalE"/>
</dbReference>
<name>A0A369ANM3_9BURK</name>
<proteinExistence type="inferred from homology"/>